<accession>A0A9Q1EMC9</accession>
<gene>
    <name evidence="2" type="ORF">SKAU_G00337240</name>
</gene>
<proteinExistence type="predicted"/>
<feature type="compositionally biased region" description="Low complexity" evidence="1">
    <location>
        <begin position="56"/>
        <end position="67"/>
    </location>
</feature>
<name>A0A9Q1EMC9_SYNKA</name>
<feature type="compositionally biased region" description="Polar residues" evidence="1">
    <location>
        <begin position="20"/>
        <end position="42"/>
    </location>
</feature>
<evidence type="ECO:0000256" key="1">
    <source>
        <dbReference type="SAM" id="MobiDB-lite"/>
    </source>
</evidence>
<comment type="caution">
    <text evidence="2">The sequence shown here is derived from an EMBL/GenBank/DDBJ whole genome shotgun (WGS) entry which is preliminary data.</text>
</comment>
<feature type="region of interest" description="Disordered" evidence="1">
    <location>
        <begin position="1"/>
        <end position="115"/>
    </location>
</feature>
<dbReference type="AlphaFoldDB" id="A0A9Q1EMC9"/>
<protein>
    <submittedName>
        <fullName evidence="2">Uncharacterized protein</fullName>
    </submittedName>
</protein>
<keyword evidence="3" id="KW-1185">Reference proteome</keyword>
<reference evidence="2" key="1">
    <citation type="journal article" date="2023" name="Science">
        <title>Genome structures resolve the early diversification of teleost fishes.</title>
        <authorList>
            <person name="Parey E."/>
            <person name="Louis A."/>
            <person name="Montfort J."/>
            <person name="Bouchez O."/>
            <person name="Roques C."/>
            <person name="Iampietro C."/>
            <person name="Lluch J."/>
            <person name="Castinel A."/>
            <person name="Donnadieu C."/>
            <person name="Desvignes T."/>
            <person name="Floi Bucao C."/>
            <person name="Jouanno E."/>
            <person name="Wen M."/>
            <person name="Mejri S."/>
            <person name="Dirks R."/>
            <person name="Jansen H."/>
            <person name="Henkel C."/>
            <person name="Chen W.J."/>
            <person name="Zahm M."/>
            <person name="Cabau C."/>
            <person name="Klopp C."/>
            <person name="Thompson A.W."/>
            <person name="Robinson-Rechavi M."/>
            <person name="Braasch I."/>
            <person name="Lecointre G."/>
            <person name="Bobe J."/>
            <person name="Postlethwait J.H."/>
            <person name="Berthelot C."/>
            <person name="Roest Crollius H."/>
            <person name="Guiguen Y."/>
        </authorList>
    </citation>
    <scope>NUCLEOTIDE SEQUENCE</scope>
    <source>
        <strain evidence="2">WJC10195</strain>
    </source>
</reference>
<sequence>MPEGSHSAPYEFPMGEESPRLSTASSVSSNERMSTATVSDCSPSLGADLAEGERPVSLVSTLSSGSSRDGQSLYGSTAALPGAAPCAGEDIDLELSPAGGRRGAAAAAGGRQTRG</sequence>
<feature type="compositionally biased region" description="Low complexity" evidence="1">
    <location>
        <begin position="103"/>
        <end position="115"/>
    </location>
</feature>
<dbReference type="Proteomes" id="UP001152622">
    <property type="component" value="Chromosome 15"/>
</dbReference>
<evidence type="ECO:0000313" key="3">
    <source>
        <dbReference type="Proteomes" id="UP001152622"/>
    </source>
</evidence>
<evidence type="ECO:0000313" key="2">
    <source>
        <dbReference type="EMBL" id="KAJ8341433.1"/>
    </source>
</evidence>
<organism evidence="2 3">
    <name type="scientific">Synaphobranchus kaupii</name>
    <name type="common">Kaup's arrowtooth eel</name>
    <dbReference type="NCBI Taxonomy" id="118154"/>
    <lineage>
        <taxon>Eukaryota</taxon>
        <taxon>Metazoa</taxon>
        <taxon>Chordata</taxon>
        <taxon>Craniata</taxon>
        <taxon>Vertebrata</taxon>
        <taxon>Euteleostomi</taxon>
        <taxon>Actinopterygii</taxon>
        <taxon>Neopterygii</taxon>
        <taxon>Teleostei</taxon>
        <taxon>Anguilliformes</taxon>
        <taxon>Synaphobranchidae</taxon>
        <taxon>Synaphobranchus</taxon>
    </lineage>
</organism>
<dbReference type="EMBL" id="JAINUF010000015">
    <property type="protein sequence ID" value="KAJ8341433.1"/>
    <property type="molecule type" value="Genomic_DNA"/>
</dbReference>